<sequence length="311" mass="33189">MTPSHAAPASLPTASSDVSVVVPHYGDPAGVTALVARLRDEPGVAEVVVVDDCSPEPLGRLEGAQVVRRATNGGFGAAVNTGVAATRGDLLLVLNSDVDFEPGFVRRLATAAAPWQPALAGPAVRTGGAVEHTARRFPAARYQAVERVRVLGRFQGADWWARSIGQDLRARPGSDRPVDWVAGVCLLLPRSAFDLVGGFDERYFMYAEEVDLQRRLADVGIRRVYLGSVVLDHVGGASSDPARARTWLAQSRTTYAAKWGGLGRLRALLTGVALVNAATAAVRRAAGRPVHPARELAADLRDAWERPQRAR</sequence>
<keyword evidence="2" id="KW-0808">Transferase</keyword>
<dbReference type="RefSeq" id="WP_378517886.1">
    <property type="nucleotide sequence ID" value="NZ_CBCSDI010000021.1"/>
</dbReference>
<proteinExistence type="predicted"/>
<dbReference type="InterPro" id="IPR001173">
    <property type="entry name" value="Glyco_trans_2-like"/>
</dbReference>
<accession>A0ABV6DZS1</accession>
<dbReference type="Gene3D" id="3.90.550.10">
    <property type="entry name" value="Spore Coat Polysaccharide Biosynthesis Protein SpsA, Chain A"/>
    <property type="match status" value="1"/>
</dbReference>
<dbReference type="Proteomes" id="UP001589698">
    <property type="component" value="Unassembled WGS sequence"/>
</dbReference>
<dbReference type="GO" id="GO:0016757">
    <property type="term" value="F:glycosyltransferase activity"/>
    <property type="evidence" value="ECO:0007669"/>
    <property type="project" value="UniProtKB-KW"/>
</dbReference>
<evidence type="ECO:0000313" key="2">
    <source>
        <dbReference type="EMBL" id="MFC0222228.1"/>
    </source>
</evidence>
<organism evidence="2 3">
    <name type="scientific">Nocardioides zeicaulis</name>
    <dbReference type="NCBI Taxonomy" id="1776857"/>
    <lineage>
        <taxon>Bacteria</taxon>
        <taxon>Bacillati</taxon>
        <taxon>Actinomycetota</taxon>
        <taxon>Actinomycetes</taxon>
        <taxon>Propionibacteriales</taxon>
        <taxon>Nocardioidaceae</taxon>
        <taxon>Nocardioides</taxon>
    </lineage>
</organism>
<dbReference type="InterPro" id="IPR029044">
    <property type="entry name" value="Nucleotide-diphossugar_trans"/>
</dbReference>
<evidence type="ECO:0000313" key="3">
    <source>
        <dbReference type="Proteomes" id="UP001589698"/>
    </source>
</evidence>
<evidence type="ECO:0000259" key="1">
    <source>
        <dbReference type="Pfam" id="PF00535"/>
    </source>
</evidence>
<reference evidence="2 3" key="1">
    <citation type="submission" date="2024-09" db="EMBL/GenBank/DDBJ databases">
        <authorList>
            <person name="Sun Q."/>
            <person name="Mori K."/>
        </authorList>
    </citation>
    <scope>NUCLEOTIDE SEQUENCE [LARGE SCALE GENOMIC DNA]</scope>
    <source>
        <strain evidence="2 3">CCM 8654</strain>
    </source>
</reference>
<feature type="domain" description="Glycosyltransferase 2-like" evidence="1">
    <location>
        <begin position="19"/>
        <end position="126"/>
    </location>
</feature>
<dbReference type="SUPFAM" id="SSF53448">
    <property type="entry name" value="Nucleotide-diphospho-sugar transferases"/>
    <property type="match status" value="1"/>
</dbReference>
<dbReference type="EC" id="2.4.-.-" evidence="2"/>
<protein>
    <submittedName>
        <fullName evidence="2">Glycosyltransferase family 2 protein</fullName>
        <ecNumber evidence="2">2.4.-.-</ecNumber>
    </submittedName>
</protein>
<keyword evidence="2" id="KW-0328">Glycosyltransferase</keyword>
<comment type="caution">
    <text evidence="2">The sequence shown here is derived from an EMBL/GenBank/DDBJ whole genome shotgun (WGS) entry which is preliminary data.</text>
</comment>
<dbReference type="Pfam" id="PF00535">
    <property type="entry name" value="Glycos_transf_2"/>
    <property type="match status" value="1"/>
</dbReference>
<dbReference type="PANTHER" id="PTHR43179">
    <property type="entry name" value="RHAMNOSYLTRANSFERASE WBBL"/>
    <property type="match status" value="1"/>
</dbReference>
<dbReference type="PANTHER" id="PTHR43179:SF7">
    <property type="entry name" value="RHAMNOSYLTRANSFERASE WBBL"/>
    <property type="match status" value="1"/>
</dbReference>
<dbReference type="EMBL" id="JBHLXH010000001">
    <property type="protein sequence ID" value="MFC0222228.1"/>
    <property type="molecule type" value="Genomic_DNA"/>
</dbReference>
<gene>
    <name evidence="2" type="ORF">ACFFJG_07025</name>
</gene>
<keyword evidence="3" id="KW-1185">Reference proteome</keyword>
<name>A0ABV6DZS1_9ACTN</name>